<dbReference type="InterPro" id="IPR043128">
    <property type="entry name" value="Rev_trsase/Diguanyl_cyclase"/>
</dbReference>
<evidence type="ECO:0000313" key="3">
    <source>
        <dbReference type="EMBL" id="RDY07632.1"/>
    </source>
</evidence>
<dbReference type="Gene3D" id="3.10.10.10">
    <property type="entry name" value="HIV Type 1 Reverse Transcriptase, subunit A, domain 1"/>
    <property type="match status" value="1"/>
</dbReference>
<dbReference type="InterPro" id="IPR000477">
    <property type="entry name" value="RT_dom"/>
</dbReference>
<sequence>MEKGWVRESKSPCVMPMIIVPKKDKSWRMCMNYHLINAIIVRYRHPIPYLDDLLDELHGACIFSKIDMQSGYHHICMRESDEWKTAFKTKFGLYEWLVMPFRLTNVPSMFMRLMNHVLRNLIGCCTVIYFDDILVYYECLDDHVRHVHQVLQFLKGKSLYEVIYLGFFVDSQVNYVDKEKVKAIKSWPTFRSVSECAKFPWGLDGKNPKRNPSRPLRKGHPMPPC</sequence>
<dbReference type="Gene3D" id="3.30.70.270">
    <property type="match status" value="1"/>
</dbReference>
<dbReference type="Pfam" id="PF00078">
    <property type="entry name" value="RVT_1"/>
    <property type="match status" value="1"/>
</dbReference>
<dbReference type="CDD" id="cd01647">
    <property type="entry name" value="RT_LTR"/>
    <property type="match status" value="1"/>
</dbReference>
<name>A0A371HXX6_MUCPR</name>
<comment type="caution">
    <text evidence="3">The sequence shown here is derived from an EMBL/GenBank/DDBJ whole genome shotgun (WGS) entry which is preliminary data.</text>
</comment>
<accession>A0A371HXX6</accession>
<feature type="domain" description="Reverse transcriptase" evidence="2">
    <location>
        <begin position="20"/>
        <end position="157"/>
    </location>
</feature>
<evidence type="ECO:0000256" key="1">
    <source>
        <dbReference type="SAM" id="MobiDB-lite"/>
    </source>
</evidence>
<dbReference type="OrthoDB" id="529980at2759"/>
<organism evidence="3 4">
    <name type="scientific">Mucuna pruriens</name>
    <name type="common">Velvet bean</name>
    <name type="synonym">Dolichos pruriens</name>
    <dbReference type="NCBI Taxonomy" id="157652"/>
    <lineage>
        <taxon>Eukaryota</taxon>
        <taxon>Viridiplantae</taxon>
        <taxon>Streptophyta</taxon>
        <taxon>Embryophyta</taxon>
        <taxon>Tracheophyta</taxon>
        <taxon>Spermatophyta</taxon>
        <taxon>Magnoliopsida</taxon>
        <taxon>eudicotyledons</taxon>
        <taxon>Gunneridae</taxon>
        <taxon>Pentapetalae</taxon>
        <taxon>rosids</taxon>
        <taxon>fabids</taxon>
        <taxon>Fabales</taxon>
        <taxon>Fabaceae</taxon>
        <taxon>Papilionoideae</taxon>
        <taxon>50 kb inversion clade</taxon>
        <taxon>NPAAA clade</taxon>
        <taxon>indigoferoid/millettioid clade</taxon>
        <taxon>Phaseoleae</taxon>
        <taxon>Mucuna</taxon>
    </lineage>
</organism>
<dbReference type="SUPFAM" id="SSF56672">
    <property type="entry name" value="DNA/RNA polymerases"/>
    <property type="match status" value="1"/>
</dbReference>
<dbReference type="EMBL" id="QJKJ01001428">
    <property type="protein sequence ID" value="RDY07632.1"/>
    <property type="molecule type" value="Genomic_DNA"/>
</dbReference>
<feature type="non-terminal residue" evidence="3">
    <location>
        <position position="1"/>
    </location>
</feature>
<gene>
    <name evidence="3" type="ORF">CR513_08227</name>
</gene>
<dbReference type="PANTHER" id="PTHR24559">
    <property type="entry name" value="TRANSPOSON TY3-I GAG-POL POLYPROTEIN"/>
    <property type="match status" value="1"/>
</dbReference>
<reference evidence="3" key="1">
    <citation type="submission" date="2018-05" db="EMBL/GenBank/DDBJ databases">
        <title>Draft genome of Mucuna pruriens seed.</title>
        <authorList>
            <person name="Nnadi N.E."/>
            <person name="Vos R."/>
            <person name="Hasami M.H."/>
            <person name="Devisetty U.K."/>
            <person name="Aguiy J.C."/>
        </authorList>
    </citation>
    <scope>NUCLEOTIDE SEQUENCE [LARGE SCALE GENOMIC DNA]</scope>
    <source>
        <strain evidence="3">JCA_2017</strain>
    </source>
</reference>
<keyword evidence="4" id="KW-1185">Reference proteome</keyword>
<dbReference type="AlphaFoldDB" id="A0A371HXX6"/>
<dbReference type="PANTHER" id="PTHR24559:SF437">
    <property type="entry name" value="RNA-DIRECTED DNA POLYMERASE HOMOLOG"/>
    <property type="match status" value="1"/>
</dbReference>
<dbReference type="InterPro" id="IPR043502">
    <property type="entry name" value="DNA/RNA_pol_sf"/>
</dbReference>
<feature type="compositionally biased region" description="Basic residues" evidence="1">
    <location>
        <begin position="208"/>
        <end position="225"/>
    </location>
</feature>
<proteinExistence type="predicted"/>
<protein>
    <recommendedName>
        <fullName evidence="2">Reverse transcriptase domain-containing protein</fullName>
    </recommendedName>
</protein>
<evidence type="ECO:0000313" key="4">
    <source>
        <dbReference type="Proteomes" id="UP000257109"/>
    </source>
</evidence>
<feature type="region of interest" description="Disordered" evidence="1">
    <location>
        <begin position="204"/>
        <end position="225"/>
    </location>
</feature>
<evidence type="ECO:0000259" key="2">
    <source>
        <dbReference type="Pfam" id="PF00078"/>
    </source>
</evidence>
<dbReference type="InterPro" id="IPR053134">
    <property type="entry name" value="RNA-dir_DNA_polymerase"/>
</dbReference>
<dbReference type="Proteomes" id="UP000257109">
    <property type="component" value="Unassembled WGS sequence"/>
</dbReference>